<dbReference type="Proteomes" id="UP000316298">
    <property type="component" value="Unassembled WGS sequence"/>
</dbReference>
<dbReference type="SMART" id="SM00867">
    <property type="entry name" value="YceI"/>
    <property type="match status" value="1"/>
</dbReference>
<dbReference type="Gene3D" id="2.40.128.110">
    <property type="entry name" value="Lipid/polyisoprenoid-binding, YceI-like"/>
    <property type="match status" value="1"/>
</dbReference>
<dbReference type="RefSeq" id="WP_141857609.1">
    <property type="nucleotide sequence ID" value="NZ_BAAAKA010000029.1"/>
</dbReference>
<dbReference type="EMBL" id="VFMM01000001">
    <property type="protein sequence ID" value="TQJ19708.1"/>
    <property type="molecule type" value="Genomic_DNA"/>
</dbReference>
<comment type="similarity">
    <text evidence="1">Belongs to the UPF0312 family.</text>
</comment>
<name>A0A542EWH5_9ACTN</name>
<organism evidence="3 4">
    <name type="scientific">Kribbella jejuensis</name>
    <dbReference type="NCBI Taxonomy" id="236068"/>
    <lineage>
        <taxon>Bacteria</taxon>
        <taxon>Bacillati</taxon>
        <taxon>Actinomycetota</taxon>
        <taxon>Actinomycetes</taxon>
        <taxon>Propionibacteriales</taxon>
        <taxon>Kribbellaceae</taxon>
        <taxon>Kribbella</taxon>
    </lineage>
</organism>
<dbReference type="PANTHER" id="PTHR34406:SF1">
    <property type="entry name" value="PROTEIN YCEI"/>
    <property type="match status" value="1"/>
</dbReference>
<evidence type="ECO:0000256" key="1">
    <source>
        <dbReference type="ARBA" id="ARBA00008812"/>
    </source>
</evidence>
<dbReference type="OrthoDB" id="9811006at2"/>
<evidence type="ECO:0000259" key="2">
    <source>
        <dbReference type="SMART" id="SM00867"/>
    </source>
</evidence>
<accession>A0A542EWH5</accession>
<dbReference type="AlphaFoldDB" id="A0A542EWH5"/>
<dbReference type="InterPro" id="IPR036761">
    <property type="entry name" value="TTHA0802/YceI-like_sf"/>
</dbReference>
<comment type="caution">
    <text evidence="3">The sequence shown here is derived from an EMBL/GenBank/DDBJ whole genome shotgun (WGS) entry which is preliminary data.</text>
</comment>
<reference evidence="3 4" key="1">
    <citation type="submission" date="2019-06" db="EMBL/GenBank/DDBJ databases">
        <title>Sequencing the genomes of 1000 actinobacteria strains.</title>
        <authorList>
            <person name="Klenk H.-P."/>
        </authorList>
    </citation>
    <scope>NUCLEOTIDE SEQUENCE [LARGE SCALE GENOMIC DNA]</scope>
    <source>
        <strain evidence="3 4">DSM 17305</strain>
    </source>
</reference>
<proteinExistence type="inferred from homology"/>
<protein>
    <submittedName>
        <fullName evidence="3">Polyisoprenoid-binding protein YceI</fullName>
    </submittedName>
</protein>
<dbReference type="SUPFAM" id="SSF101874">
    <property type="entry name" value="YceI-like"/>
    <property type="match status" value="1"/>
</dbReference>
<evidence type="ECO:0000313" key="3">
    <source>
        <dbReference type="EMBL" id="TQJ19708.1"/>
    </source>
</evidence>
<feature type="domain" description="Lipid/polyisoprenoid-binding YceI-like" evidence="2">
    <location>
        <begin position="6"/>
        <end position="158"/>
    </location>
</feature>
<dbReference type="PANTHER" id="PTHR34406">
    <property type="entry name" value="PROTEIN YCEI"/>
    <property type="match status" value="1"/>
</dbReference>
<dbReference type="Pfam" id="PF04264">
    <property type="entry name" value="YceI"/>
    <property type="match status" value="1"/>
</dbReference>
<sequence>MISVDEYVLDPTRTRIAFTATHRWGTRVHGHFTTFEGGTRAGNPWLTVQLDSLDTANPRRDTQLRRDFFDTKSHPTMTFETTSITQVSTSRYDVTGNLTIRGDTHPLTIPFTVTETPETLQATATTTLNRHTWHTNWNTFTTALVRPTVVIDLAVTATHR</sequence>
<evidence type="ECO:0000313" key="4">
    <source>
        <dbReference type="Proteomes" id="UP000316298"/>
    </source>
</evidence>
<dbReference type="InterPro" id="IPR007372">
    <property type="entry name" value="Lipid/polyisoprenoid-bd_YceI"/>
</dbReference>
<gene>
    <name evidence="3" type="ORF">FB475_3881</name>
</gene>
<keyword evidence="4" id="KW-1185">Reference proteome</keyword>